<comment type="caution">
    <text evidence="1">The sequence shown here is derived from an EMBL/GenBank/DDBJ whole genome shotgun (WGS) entry which is preliminary data.</text>
</comment>
<sequence length="391" mass="44074">MPVVATPQGLSGLQYQVVKQASKLLEQGEPLLAAELIAPHLDKASVPAPLFHYGCRAYQEANNRDSASRCWQQGHRHHPHDPLIIQSLAELWLGQQRFAEVAKLLSRVPRAKQDLALRYLHGYALYQLNEYAKTLSVLTLDNNPQGKTQQPYHWWPIKAYALLALERWQGLNQLLKAWLSQPNLSHSDELQAWQLLAQSHLQQQHFTQAAAALETVRLLQPHSQLHQKALFPLYGQLHAFDLASECLALSGDALSLNCLYFGLWSGHYQQSFDASERMAKGQELTSTEQDQLTLLQGQLLAALGKATQARAKWQQVGIGTLSGRDANTLKTQRQQRLRHRAQALLAIAQSHWLSGQWPEAELSYRELGQLSGYHSTATSLIRALNYYTQPQ</sequence>
<dbReference type="OrthoDB" id="6253367at2"/>
<evidence type="ECO:0000313" key="2">
    <source>
        <dbReference type="Proteomes" id="UP000305675"/>
    </source>
</evidence>
<organism evidence="1 2">
    <name type="scientific">Ferrimonas aestuarii</name>
    <dbReference type="NCBI Taxonomy" id="2569539"/>
    <lineage>
        <taxon>Bacteria</taxon>
        <taxon>Pseudomonadati</taxon>
        <taxon>Pseudomonadota</taxon>
        <taxon>Gammaproteobacteria</taxon>
        <taxon>Alteromonadales</taxon>
        <taxon>Ferrimonadaceae</taxon>
        <taxon>Ferrimonas</taxon>
    </lineage>
</organism>
<dbReference type="EMBL" id="SWCJ01000001">
    <property type="protein sequence ID" value="TKB58680.1"/>
    <property type="molecule type" value="Genomic_DNA"/>
</dbReference>
<name>A0A4U1BTK1_9GAMM</name>
<proteinExistence type="predicted"/>
<dbReference type="Proteomes" id="UP000305675">
    <property type="component" value="Unassembled WGS sequence"/>
</dbReference>
<keyword evidence="2" id="KW-1185">Reference proteome</keyword>
<dbReference type="InterPro" id="IPR011990">
    <property type="entry name" value="TPR-like_helical_dom_sf"/>
</dbReference>
<protein>
    <recommendedName>
        <fullName evidence="3">Tetratricopeptide repeat protein</fullName>
    </recommendedName>
</protein>
<evidence type="ECO:0000313" key="1">
    <source>
        <dbReference type="EMBL" id="TKB58680.1"/>
    </source>
</evidence>
<dbReference type="Gene3D" id="1.25.40.10">
    <property type="entry name" value="Tetratricopeptide repeat domain"/>
    <property type="match status" value="2"/>
</dbReference>
<reference evidence="1 2" key="1">
    <citation type="submission" date="2019-04" db="EMBL/GenBank/DDBJ databases">
        <authorList>
            <person name="Hwang J.C."/>
        </authorList>
    </citation>
    <scope>NUCLEOTIDE SEQUENCE [LARGE SCALE GENOMIC DNA]</scope>
    <source>
        <strain evidence="1 2">IMCC35002</strain>
    </source>
</reference>
<evidence type="ECO:0008006" key="3">
    <source>
        <dbReference type="Google" id="ProtNLM"/>
    </source>
</evidence>
<gene>
    <name evidence="1" type="ORF">FCL42_02735</name>
</gene>
<accession>A0A4U1BTK1</accession>
<dbReference type="RefSeq" id="WP_136861828.1">
    <property type="nucleotide sequence ID" value="NZ_SWCJ01000001.1"/>
</dbReference>
<dbReference type="AlphaFoldDB" id="A0A4U1BTK1"/>
<dbReference type="SUPFAM" id="SSF48452">
    <property type="entry name" value="TPR-like"/>
    <property type="match status" value="1"/>
</dbReference>